<organism evidence="3 4">
    <name type="scientific">Marinobacter lutaoensis</name>
    <dbReference type="NCBI Taxonomy" id="135739"/>
    <lineage>
        <taxon>Bacteria</taxon>
        <taxon>Pseudomonadati</taxon>
        <taxon>Pseudomonadota</taxon>
        <taxon>Gammaproteobacteria</taxon>
        <taxon>Pseudomonadales</taxon>
        <taxon>Marinobacteraceae</taxon>
        <taxon>Marinobacter</taxon>
    </lineage>
</organism>
<accession>A0A1V2DV64</accession>
<comment type="caution">
    <text evidence="3">The sequence shown here is derived from an EMBL/GenBank/DDBJ whole genome shotgun (WGS) entry which is preliminary data.</text>
</comment>
<feature type="compositionally biased region" description="Low complexity" evidence="1">
    <location>
        <begin position="166"/>
        <end position="179"/>
    </location>
</feature>
<feature type="region of interest" description="Disordered" evidence="1">
    <location>
        <begin position="111"/>
        <end position="133"/>
    </location>
</feature>
<dbReference type="Proteomes" id="UP000189339">
    <property type="component" value="Unassembled WGS sequence"/>
</dbReference>
<dbReference type="EMBL" id="MSCW01000005">
    <property type="protein sequence ID" value="ONF44246.1"/>
    <property type="molecule type" value="Genomic_DNA"/>
</dbReference>
<feature type="transmembrane region" description="Helical" evidence="2">
    <location>
        <begin position="27"/>
        <end position="45"/>
    </location>
</feature>
<keyword evidence="2" id="KW-0812">Transmembrane</keyword>
<gene>
    <name evidence="3" type="ORF">BTO32_08165</name>
</gene>
<evidence type="ECO:0008006" key="5">
    <source>
        <dbReference type="Google" id="ProtNLM"/>
    </source>
</evidence>
<protein>
    <recommendedName>
        <fullName evidence="5">TonB C-terminal domain-containing protein</fullName>
    </recommendedName>
</protein>
<evidence type="ECO:0000256" key="1">
    <source>
        <dbReference type="SAM" id="MobiDB-lite"/>
    </source>
</evidence>
<feature type="region of interest" description="Disordered" evidence="1">
    <location>
        <begin position="147"/>
        <end position="187"/>
    </location>
</feature>
<proteinExistence type="predicted"/>
<evidence type="ECO:0000313" key="4">
    <source>
        <dbReference type="Proteomes" id="UP000189339"/>
    </source>
</evidence>
<keyword evidence="2" id="KW-0472">Membrane</keyword>
<evidence type="ECO:0000313" key="3">
    <source>
        <dbReference type="EMBL" id="ONF44246.1"/>
    </source>
</evidence>
<feature type="region of interest" description="Disordered" evidence="1">
    <location>
        <begin position="70"/>
        <end position="99"/>
    </location>
</feature>
<reference evidence="3 4" key="1">
    <citation type="submission" date="2016-12" db="EMBL/GenBank/DDBJ databases">
        <title>Marinobacter lutaoensis whole genome sequencing.</title>
        <authorList>
            <person name="Verma A."/>
            <person name="Krishnamurthi S."/>
        </authorList>
    </citation>
    <scope>NUCLEOTIDE SEQUENCE [LARGE SCALE GENOMIC DNA]</scope>
    <source>
        <strain evidence="3 4">T5054</strain>
    </source>
</reference>
<evidence type="ECO:0000256" key="2">
    <source>
        <dbReference type="SAM" id="Phobius"/>
    </source>
</evidence>
<dbReference type="InterPro" id="IPR049806">
    <property type="entry name" value="MasK-like_C"/>
</dbReference>
<keyword evidence="4" id="KW-1185">Reference proteome</keyword>
<sequence length="322" mass="34143">MAEAGQGFSPDTASLPWSRDRSEQGRFLGLLALVCAVFLVPAIWLPGVELPARERAEVETVPPQLVRLIQPPEPVARPEPVVSEPEAPAAPPPEPTEIEVSSPVATVSEPVAVPRPPAPVSQSPEQARQVASRSGLLAMKERLAALRAPGQGAGPSLRTNLRDDAAPAGPEAAPAEVLAGSGGPGAAPPVPEATVAVAGHRAREVVPAPEPEPVRESVMASAAPVAKERSMSNIRRVFDAQKTVLYSLYKRELRQDPTLRGKVLLELVIEPDGSVSACEVVSSELDHPALEQRIALRVRLFNFGADEVGTRRVRFPIDFLPG</sequence>
<dbReference type="OrthoDB" id="7057177at2"/>
<dbReference type="STRING" id="135739.BTO32_08165"/>
<dbReference type="NCBIfam" id="NF033768">
    <property type="entry name" value="myxo_SS_tail"/>
    <property type="match status" value="1"/>
</dbReference>
<name>A0A1V2DV64_9GAMM</name>
<keyword evidence="2" id="KW-1133">Transmembrane helix</keyword>
<dbReference type="RefSeq" id="WP_076724126.1">
    <property type="nucleotide sequence ID" value="NZ_MSCW01000005.1"/>
</dbReference>
<feature type="compositionally biased region" description="Low complexity" evidence="1">
    <location>
        <begin position="78"/>
        <end position="87"/>
    </location>
</feature>
<dbReference type="AlphaFoldDB" id="A0A1V2DV64"/>